<keyword evidence="2" id="KW-1185">Reference proteome</keyword>
<evidence type="ECO:0000313" key="1">
    <source>
        <dbReference type="EMBL" id="KAI3771511.1"/>
    </source>
</evidence>
<organism evidence="1 2">
    <name type="scientific">Arctium lappa</name>
    <name type="common">Greater burdock</name>
    <name type="synonym">Lappa major</name>
    <dbReference type="NCBI Taxonomy" id="4217"/>
    <lineage>
        <taxon>Eukaryota</taxon>
        <taxon>Viridiplantae</taxon>
        <taxon>Streptophyta</taxon>
        <taxon>Embryophyta</taxon>
        <taxon>Tracheophyta</taxon>
        <taxon>Spermatophyta</taxon>
        <taxon>Magnoliopsida</taxon>
        <taxon>eudicotyledons</taxon>
        <taxon>Gunneridae</taxon>
        <taxon>Pentapetalae</taxon>
        <taxon>asterids</taxon>
        <taxon>campanulids</taxon>
        <taxon>Asterales</taxon>
        <taxon>Asteraceae</taxon>
        <taxon>Carduoideae</taxon>
        <taxon>Cardueae</taxon>
        <taxon>Arctiinae</taxon>
        <taxon>Arctium</taxon>
    </lineage>
</organism>
<accession>A0ACB9FL03</accession>
<proteinExistence type="predicted"/>
<name>A0ACB9FL03_ARCLA</name>
<protein>
    <submittedName>
        <fullName evidence="1">Uncharacterized protein</fullName>
    </submittedName>
</protein>
<reference evidence="2" key="1">
    <citation type="journal article" date="2022" name="Mol. Ecol. Resour.">
        <title>The genomes of chicory, endive, great burdock and yacon provide insights into Asteraceae palaeo-polyploidization history and plant inulin production.</title>
        <authorList>
            <person name="Fan W."/>
            <person name="Wang S."/>
            <person name="Wang H."/>
            <person name="Wang A."/>
            <person name="Jiang F."/>
            <person name="Liu H."/>
            <person name="Zhao H."/>
            <person name="Xu D."/>
            <person name="Zhang Y."/>
        </authorList>
    </citation>
    <scope>NUCLEOTIDE SEQUENCE [LARGE SCALE GENOMIC DNA]</scope>
    <source>
        <strain evidence="2">cv. Niubang</strain>
    </source>
</reference>
<dbReference type="Proteomes" id="UP001055879">
    <property type="component" value="Linkage Group LG01"/>
</dbReference>
<comment type="caution">
    <text evidence="1">The sequence shown here is derived from an EMBL/GenBank/DDBJ whole genome shotgun (WGS) entry which is preliminary data.</text>
</comment>
<gene>
    <name evidence="1" type="ORF">L6452_02676</name>
</gene>
<evidence type="ECO:0000313" key="2">
    <source>
        <dbReference type="Proteomes" id="UP001055879"/>
    </source>
</evidence>
<reference evidence="1 2" key="2">
    <citation type="journal article" date="2022" name="Mol. Ecol. Resour.">
        <title>The genomes of chicory, endive, great burdock and yacon provide insights into Asteraceae paleo-polyploidization history and plant inulin production.</title>
        <authorList>
            <person name="Fan W."/>
            <person name="Wang S."/>
            <person name="Wang H."/>
            <person name="Wang A."/>
            <person name="Jiang F."/>
            <person name="Liu H."/>
            <person name="Zhao H."/>
            <person name="Xu D."/>
            <person name="Zhang Y."/>
        </authorList>
    </citation>
    <scope>NUCLEOTIDE SEQUENCE [LARGE SCALE GENOMIC DNA]</scope>
    <source>
        <strain evidence="2">cv. Niubang</strain>
    </source>
</reference>
<dbReference type="EMBL" id="CM042047">
    <property type="protein sequence ID" value="KAI3771511.1"/>
    <property type="molecule type" value="Genomic_DNA"/>
</dbReference>
<sequence>MYSSFSKEKKSLTKKVNALEGKLYTLGHTEETIHLNKPKENPDCWGLGYKNPHHLKKGISEVPALYDFGFMKLAPQYPELKVFWTSLSKEDKAKEFAKIKSITKVQLPFRYERLNNSYSSDKSKSLSNDYFESYSVKELEAKPIEGRLYVPPLVLESKISELENTLTEERILIDLEQTVFSTMFKYTEFSKFSKALKSNDRSGSLDNELGFLNSEGVLDDSVAQFDFNTKLPNH</sequence>